<comment type="caution">
    <text evidence="2">The sequence shown here is derived from an EMBL/GenBank/DDBJ whole genome shotgun (WGS) entry which is preliminary data.</text>
</comment>
<accession>A0A815WJ28</accession>
<keyword evidence="1" id="KW-1133">Transmembrane helix</keyword>
<evidence type="ECO:0000313" key="2">
    <source>
        <dbReference type="EMBL" id="CAF1544132.1"/>
    </source>
</evidence>
<reference evidence="2" key="1">
    <citation type="submission" date="2021-02" db="EMBL/GenBank/DDBJ databases">
        <authorList>
            <person name="Nowell W R."/>
        </authorList>
    </citation>
    <scope>NUCLEOTIDE SEQUENCE</scope>
</reference>
<feature type="transmembrane region" description="Helical" evidence="1">
    <location>
        <begin position="187"/>
        <end position="205"/>
    </location>
</feature>
<dbReference type="EMBL" id="CAJNOJ010001144">
    <property type="protein sequence ID" value="CAF1544132.1"/>
    <property type="molecule type" value="Genomic_DNA"/>
</dbReference>
<protein>
    <submittedName>
        <fullName evidence="2">Uncharacterized protein</fullName>
    </submittedName>
</protein>
<evidence type="ECO:0000256" key="1">
    <source>
        <dbReference type="SAM" id="Phobius"/>
    </source>
</evidence>
<organism evidence="2 3">
    <name type="scientific">Adineta ricciae</name>
    <name type="common">Rotifer</name>
    <dbReference type="NCBI Taxonomy" id="249248"/>
    <lineage>
        <taxon>Eukaryota</taxon>
        <taxon>Metazoa</taxon>
        <taxon>Spiralia</taxon>
        <taxon>Gnathifera</taxon>
        <taxon>Rotifera</taxon>
        <taxon>Eurotatoria</taxon>
        <taxon>Bdelloidea</taxon>
        <taxon>Adinetida</taxon>
        <taxon>Adinetidae</taxon>
        <taxon>Adineta</taxon>
    </lineage>
</organism>
<dbReference type="Proteomes" id="UP000663852">
    <property type="component" value="Unassembled WGS sequence"/>
</dbReference>
<keyword evidence="1" id="KW-0472">Membrane</keyword>
<evidence type="ECO:0000313" key="3">
    <source>
        <dbReference type="Proteomes" id="UP000663852"/>
    </source>
</evidence>
<dbReference type="AlphaFoldDB" id="A0A815WJ28"/>
<gene>
    <name evidence="2" type="ORF">EDS130_LOCUS45535</name>
</gene>
<proteinExistence type="predicted"/>
<name>A0A815WJ28_ADIRI</name>
<sequence>MAATMLVDADGGGAVWLGRPYSTRGGTLLLLYCKCATPNHTLLIIMKNMQFTKASYLFILFHFQTTITTTNSLPTNHLQNTLDVLHNNQSPYTKCQSHITHTQFLHLLSKNRCQPVLDNSQSMNNEQRLRRDVVGGSIDAKALQNTINDNRIMIEYLFNNTINHTVLADVLLKHTNRIPTFTSWRDLVDVICIVTFIFVALYYIICRIGIRICDKFIIWIFRPVLQRVQKAQPPAQNQHKTSTYQLPILTLTQLIHQLLLQPFLST</sequence>
<keyword evidence="1" id="KW-0812">Transmembrane</keyword>